<evidence type="ECO:0000313" key="10">
    <source>
        <dbReference type="EMBL" id="ODV88432.1"/>
    </source>
</evidence>
<dbReference type="InterPro" id="IPR000796">
    <property type="entry name" value="Asp_trans"/>
</dbReference>
<keyword evidence="11" id="KW-1185">Reference proteome</keyword>
<evidence type="ECO:0000256" key="5">
    <source>
        <dbReference type="ARBA" id="ARBA00022576"/>
    </source>
</evidence>
<keyword evidence="7" id="KW-0663">Pyridoxal phosphate</keyword>
<name>A0A1E4T9K3_9ASCO</name>
<dbReference type="SUPFAM" id="SSF53383">
    <property type="entry name" value="PLP-dependent transferases"/>
    <property type="match status" value="1"/>
</dbReference>
<dbReference type="GO" id="GO:0004069">
    <property type="term" value="F:L-aspartate:2-oxoglutarate aminotransferase activity"/>
    <property type="evidence" value="ECO:0007669"/>
    <property type="project" value="UniProtKB-EC"/>
</dbReference>
<dbReference type="PANTHER" id="PTHR11879:SF55">
    <property type="entry name" value="GLUTAMATE OXALOACETATE TRANSAMINASE 1, ISOFORM B"/>
    <property type="match status" value="1"/>
</dbReference>
<dbReference type="FunFam" id="3.90.1150.10:FF:000001">
    <property type="entry name" value="Aspartate aminotransferase"/>
    <property type="match status" value="1"/>
</dbReference>
<dbReference type="InterPro" id="IPR015424">
    <property type="entry name" value="PyrdxlP-dep_Trfase"/>
</dbReference>
<comment type="similarity">
    <text evidence="2">Belongs to the class-I pyridoxal-phosphate-dependent aminotransferase family.</text>
</comment>
<gene>
    <name evidence="10" type="ORF">CANCADRAFT_146191</name>
</gene>
<evidence type="ECO:0000256" key="4">
    <source>
        <dbReference type="ARBA" id="ARBA00012753"/>
    </source>
</evidence>
<proteinExistence type="inferred from homology"/>
<evidence type="ECO:0000256" key="7">
    <source>
        <dbReference type="ARBA" id="ARBA00022898"/>
    </source>
</evidence>
<dbReference type="EMBL" id="KV453844">
    <property type="protein sequence ID" value="ODV88432.1"/>
    <property type="molecule type" value="Genomic_DNA"/>
</dbReference>
<evidence type="ECO:0000256" key="3">
    <source>
        <dbReference type="ARBA" id="ARBA00011738"/>
    </source>
</evidence>
<dbReference type="Proteomes" id="UP000095023">
    <property type="component" value="Unassembled WGS sequence"/>
</dbReference>
<comment type="subunit">
    <text evidence="3">Homodimer.</text>
</comment>
<dbReference type="InterPro" id="IPR015421">
    <property type="entry name" value="PyrdxlP-dep_Trfase_major"/>
</dbReference>
<dbReference type="GO" id="GO:0030170">
    <property type="term" value="F:pyridoxal phosphate binding"/>
    <property type="evidence" value="ECO:0007669"/>
    <property type="project" value="InterPro"/>
</dbReference>
<evidence type="ECO:0000313" key="11">
    <source>
        <dbReference type="Proteomes" id="UP000095023"/>
    </source>
</evidence>
<dbReference type="Gene3D" id="3.40.640.10">
    <property type="entry name" value="Type I PLP-dependent aspartate aminotransferase-like (Major domain)"/>
    <property type="match status" value="1"/>
</dbReference>
<dbReference type="PANTHER" id="PTHR11879">
    <property type="entry name" value="ASPARTATE AMINOTRANSFERASE"/>
    <property type="match status" value="1"/>
</dbReference>
<feature type="domain" description="Aminotransferase class I/classII large" evidence="9">
    <location>
        <begin position="28"/>
        <end position="401"/>
    </location>
</feature>
<dbReference type="EC" id="2.6.1.1" evidence="4"/>
<keyword evidence="5" id="KW-0032">Aminotransferase</keyword>
<dbReference type="GO" id="GO:0005829">
    <property type="term" value="C:cytosol"/>
    <property type="evidence" value="ECO:0007669"/>
    <property type="project" value="TreeGrafter"/>
</dbReference>
<dbReference type="GO" id="GO:0006532">
    <property type="term" value="P:aspartate biosynthetic process"/>
    <property type="evidence" value="ECO:0007669"/>
    <property type="project" value="TreeGrafter"/>
</dbReference>
<evidence type="ECO:0000259" key="9">
    <source>
        <dbReference type="Pfam" id="PF00155"/>
    </source>
</evidence>
<protein>
    <recommendedName>
        <fullName evidence="4">aspartate transaminase</fullName>
        <ecNumber evidence="4">2.6.1.1</ecNumber>
    </recommendedName>
    <alternativeName>
        <fullName evidence="8">Transaminase A</fullName>
    </alternativeName>
</protein>
<organism evidence="10 11">
    <name type="scientific">Tortispora caseinolytica NRRL Y-17796</name>
    <dbReference type="NCBI Taxonomy" id="767744"/>
    <lineage>
        <taxon>Eukaryota</taxon>
        <taxon>Fungi</taxon>
        <taxon>Dikarya</taxon>
        <taxon>Ascomycota</taxon>
        <taxon>Saccharomycotina</taxon>
        <taxon>Trigonopsidomycetes</taxon>
        <taxon>Trigonopsidales</taxon>
        <taxon>Trigonopsidaceae</taxon>
        <taxon>Tortispora</taxon>
    </lineage>
</organism>
<evidence type="ECO:0000256" key="6">
    <source>
        <dbReference type="ARBA" id="ARBA00022679"/>
    </source>
</evidence>
<dbReference type="InterPro" id="IPR004839">
    <property type="entry name" value="Aminotransferase_I/II_large"/>
</dbReference>
<accession>A0A1E4T9K3</accession>
<comment type="cofactor">
    <cofactor evidence="1">
        <name>pyridoxal 5'-phosphate</name>
        <dbReference type="ChEBI" id="CHEBI:597326"/>
    </cofactor>
</comment>
<keyword evidence="6" id="KW-0808">Transferase</keyword>
<dbReference type="CDD" id="cd00609">
    <property type="entry name" value="AAT_like"/>
    <property type="match status" value="1"/>
</dbReference>
<sequence length="414" mass="45816">MSQFHVNAAPPDPLFALVSAYKQDPSPTKVDLSIGAYRDDNGKPYILPVVRKAEELVKHDSSYNHEYLPMSGLPEFTSAAAKLLFGADATVLAENRVASVQTVSGTGANHIAAVFINTYRPEAYKGEKMVIYVSNPTWANHKAIMNHAGLEVREYRYYDSKTLRLDIDAILHTLETAPAGSAVLLHACAHNPTGIDPTQDEWKKIADVCERRNLFPFFDSAYQGFASGDLEKDAWAVNYFVSRGFEMLVCQSFAKNLGLYGERTGALHVILKDPVVASNVKGQLAKMTRSEISNPPAYGARVAAKILADPELFKQWKDEDLPAMSHRIIKMRKELYQKLVDLKTPGTWNHIVDQIGMFSFTGLSPEQVKRLINEFHVYLAANGRISMAGLNSHNVDYFAKAVHSVVTGQVSAAL</sequence>
<dbReference type="Pfam" id="PF00155">
    <property type="entry name" value="Aminotran_1_2"/>
    <property type="match status" value="1"/>
</dbReference>
<reference evidence="11" key="1">
    <citation type="submission" date="2016-02" db="EMBL/GenBank/DDBJ databases">
        <title>Comparative genomics of biotechnologically important yeasts.</title>
        <authorList>
            <consortium name="DOE Joint Genome Institute"/>
            <person name="Riley R."/>
            <person name="Haridas S."/>
            <person name="Wolfe K.H."/>
            <person name="Lopes M.R."/>
            <person name="Hittinger C.T."/>
            <person name="Goker M."/>
            <person name="Salamov A."/>
            <person name="Wisecaver J."/>
            <person name="Long T.M."/>
            <person name="Aerts A.L."/>
            <person name="Barry K."/>
            <person name="Choi C."/>
            <person name="Clum A."/>
            <person name="Coughlan A.Y."/>
            <person name="Deshpande S."/>
            <person name="Douglass A.P."/>
            <person name="Hanson S.J."/>
            <person name="Klenk H.-P."/>
            <person name="Labutti K."/>
            <person name="Lapidus A."/>
            <person name="Lindquist E."/>
            <person name="Lipzen A."/>
            <person name="Meier-Kolthoff J.P."/>
            <person name="Ohm R.A."/>
            <person name="Otillar R.P."/>
            <person name="Pangilinan J."/>
            <person name="Peng Y."/>
            <person name="Rokas A."/>
            <person name="Rosa C.A."/>
            <person name="Scheuner C."/>
            <person name="Sibirny A.A."/>
            <person name="Slot J.C."/>
            <person name="Stielow J.B."/>
            <person name="Sun H."/>
            <person name="Kurtzman C.P."/>
            <person name="Blackwell M."/>
            <person name="Jeffries T.W."/>
            <person name="Grigoriev I.V."/>
        </authorList>
    </citation>
    <scope>NUCLEOTIDE SEQUENCE [LARGE SCALE GENOMIC DNA]</scope>
    <source>
        <strain evidence="11">NRRL Y-17796</strain>
    </source>
</reference>
<evidence type="ECO:0000256" key="8">
    <source>
        <dbReference type="ARBA" id="ARBA00030923"/>
    </source>
</evidence>
<dbReference type="NCBIfam" id="NF006719">
    <property type="entry name" value="PRK09257.1"/>
    <property type="match status" value="1"/>
</dbReference>
<dbReference type="PRINTS" id="PR00799">
    <property type="entry name" value="TRANSAMINASE"/>
</dbReference>
<evidence type="ECO:0000256" key="2">
    <source>
        <dbReference type="ARBA" id="ARBA00007441"/>
    </source>
</evidence>
<dbReference type="FunFam" id="3.40.640.10:FF:000064">
    <property type="entry name" value="Aspartate aminotransferase"/>
    <property type="match status" value="1"/>
</dbReference>
<evidence type="ECO:0000256" key="1">
    <source>
        <dbReference type="ARBA" id="ARBA00001933"/>
    </source>
</evidence>
<dbReference type="InterPro" id="IPR015422">
    <property type="entry name" value="PyrdxlP-dep_Trfase_small"/>
</dbReference>
<dbReference type="AlphaFoldDB" id="A0A1E4T9K3"/>
<dbReference type="Gene3D" id="3.90.1150.10">
    <property type="entry name" value="Aspartate Aminotransferase, domain 1"/>
    <property type="match status" value="1"/>
</dbReference>
<dbReference type="OrthoDB" id="6752799at2759"/>